<comment type="caution">
    <text evidence="2">The sequence shown here is derived from an EMBL/GenBank/DDBJ whole genome shotgun (WGS) entry which is preliminary data.</text>
</comment>
<feature type="compositionally biased region" description="Polar residues" evidence="1">
    <location>
        <begin position="49"/>
        <end position="59"/>
    </location>
</feature>
<organism evidence="2 3">
    <name type="scientific">Ranitomeya imitator</name>
    <name type="common">mimic poison frog</name>
    <dbReference type="NCBI Taxonomy" id="111125"/>
    <lineage>
        <taxon>Eukaryota</taxon>
        <taxon>Metazoa</taxon>
        <taxon>Chordata</taxon>
        <taxon>Craniata</taxon>
        <taxon>Vertebrata</taxon>
        <taxon>Euteleostomi</taxon>
        <taxon>Amphibia</taxon>
        <taxon>Batrachia</taxon>
        <taxon>Anura</taxon>
        <taxon>Neobatrachia</taxon>
        <taxon>Hyloidea</taxon>
        <taxon>Dendrobatidae</taxon>
        <taxon>Dendrobatinae</taxon>
        <taxon>Ranitomeya</taxon>
    </lineage>
</organism>
<reference evidence="2" key="1">
    <citation type="submission" date="2023-07" db="EMBL/GenBank/DDBJ databases">
        <authorList>
            <person name="Stuckert A."/>
        </authorList>
    </citation>
    <scope>NUCLEOTIDE SEQUENCE</scope>
</reference>
<proteinExistence type="predicted"/>
<evidence type="ECO:0000256" key="1">
    <source>
        <dbReference type="SAM" id="MobiDB-lite"/>
    </source>
</evidence>
<accession>A0ABN9LMX8</accession>
<keyword evidence="3" id="KW-1185">Reference proteome</keyword>
<dbReference type="Proteomes" id="UP001176940">
    <property type="component" value="Unassembled WGS sequence"/>
</dbReference>
<dbReference type="EMBL" id="CAUEEQ010023116">
    <property type="protein sequence ID" value="CAJ0944867.1"/>
    <property type="molecule type" value="Genomic_DNA"/>
</dbReference>
<evidence type="ECO:0000313" key="2">
    <source>
        <dbReference type="EMBL" id="CAJ0944867.1"/>
    </source>
</evidence>
<name>A0ABN9LMX8_9NEOB</name>
<sequence length="59" mass="6972">MQGDVVKRRHLNQRLAKLQKIGWGLPHSKQAEQRDEEKLAHQHPKVEVNNPQTKRLQKD</sequence>
<evidence type="ECO:0000313" key="3">
    <source>
        <dbReference type="Proteomes" id="UP001176940"/>
    </source>
</evidence>
<gene>
    <name evidence="2" type="ORF">RIMI_LOCUS10613325</name>
</gene>
<feature type="compositionally biased region" description="Basic and acidic residues" evidence="1">
    <location>
        <begin position="29"/>
        <end position="46"/>
    </location>
</feature>
<protein>
    <submittedName>
        <fullName evidence="2">Uncharacterized protein</fullName>
    </submittedName>
</protein>
<feature type="region of interest" description="Disordered" evidence="1">
    <location>
        <begin position="22"/>
        <end position="59"/>
    </location>
</feature>